<protein>
    <submittedName>
        <fullName evidence="4">(Atlantic silverside) hypothetical protein</fullName>
    </submittedName>
</protein>
<accession>A0A8S4AVS3</accession>
<evidence type="ECO:0000313" key="5">
    <source>
        <dbReference type="Proteomes" id="UP000677803"/>
    </source>
</evidence>
<gene>
    <name evidence="4" type="ORF">MMEN_LOCUS9765</name>
</gene>
<feature type="repeat" description="ANK" evidence="3">
    <location>
        <begin position="228"/>
        <end position="260"/>
    </location>
</feature>
<organism evidence="4 5">
    <name type="scientific">Menidia menidia</name>
    <name type="common">Atlantic silverside</name>
    <dbReference type="NCBI Taxonomy" id="238744"/>
    <lineage>
        <taxon>Eukaryota</taxon>
        <taxon>Metazoa</taxon>
        <taxon>Chordata</taxon>
        <taxon>Craniata</taxon>
        <taxon>Vertebrata</taxon>
        <taxon>Euteleostomi</taxon>
        <taxon>Actinopterygii</taxon>
        <taxon>Neopterygii</taxon>
        <taxon>Teleostei</taxon>
        <taxon>Neoteleostei</taxon>
        <taxon>Acanthomorphata</taxon>
        <taxon>Ovalentaria</taxon>
        <taxon>Atherinomorphae</taxon>
        <taxon>Atheriniformes</taxon>
        <taxon>Atherinopsidae</taxon>
        <taxon>Menidiinae</taxon>
        <taxon>Menidia</taxon>
    </lineage>
</organism>
<feature type="repeat" description="ANK" evidence="3">
    <location>
        <begin position="185"/>
        <end position="227"/>
    </location>
</feature>
<feature type="repeat" description="ANK" evidence="3">
    <location>
        <begin position="118"/>
        <end position="150"/>
    </location>
</feature>
<evidence type="ECO:0000256" key="3">
    <source>
        <dbReference type="PROSITE-ProRule" id="PRU00023"/>
    </source>
</evidence>
<feature type="repeat" description="ANK" evidence="3">
    <location>
        <begin position="151"/>
        <end position="183"/>
    </location>
</feature>
<evidence type="ECO:0000256" key="1">
    <source>
        <dbReference type="ARBA" id="ARBA00022737"/>
    </source>
</evidence>
<sequence>MSKKYGSNCLIQTRDEASGEVVCTGFAVPPLHLAASYRKTGSMQRLLSAGADAEMRDRLGRTPLHLVTSGWPNLPDPRPKQGSKFWRALTGAERQAEACLRLLCEHGANVNAQVEGKSPQTALHISVQHKALSAVQILVSYGADVDAVDSSGMTPLHMAAGMLQRDIIASLVRQGADINVAVQNSGNTPLHLAAVAIATKMSKTTDDDIGCVSDLLELGAKPDVANAAGMTPLHAACAMGSRQLADVLLRHGADVNKPSEAGETCLFLFLNHRPDLKSPSLLSRLLSLTSPLTISNRSGGLPSALTEPRFFRQRERLLKLLQQPGRLQDICKREVYLKYVAGGEGELKKVLPDRLLDFVFRRWDVQHILF</sequence>
<dbReference type="Proteomes" id="UP000677803">
    <property type="component" value="Unassembled WGS sequence"/>
</dbReference>
<dbReference type="AlphaFoldDB" id="A0A8S4AVS3"/>
<dbReference type="PANTHER" id="PTHR24193:SF121">
    <property type="entry name" value="ADA2A-CONTAINING COMPLEX COMPONENT 3, ISOFORM D"/>
    <property type="match status" value="1"/>
</dbReference>
<dbReference type="GO" id="GO:0005634">
    <property type="term" value="C:nucleus"/>
    <property type="evidence" value="ECO:0007669"/>
    <property type="project" value="TreeGrafter"/>
</dbReference>
<reference evidence="4" key="1">
    <citation type="submission" date="2021-05" db="EMBL/GenBank/DDBJ databases">
        <authorList>
            <person name="Tigano A."/>
        </authorList>
    </citation>
    <scope>NUCLEOTIDE SEQUENCE</scope>
</reference>
<dbReference type="SMART" id="SM00248">
    <property type="entry name" value="ANK"/>
    <property type="match status" value="6"/>
</dbReference>
<proteinExistence type="predicted"/>
<name>A0A8S4AVS3_9TELE</name>
<dbReference type="InterPro" id="IPR036770">
    <property type="entry name" value="Ankyrin_rpt-contain_sf"/>
</dbReference>
<dbReference type="PROSITE" id="PS50297">
    <property type="entry name" value="ANK_REP_REGION"/>
    <property type="match status" value="4"/>
</dbReference>
<dbReference type="PRINTS" id="PR01415">
    <property type="entry name" value="ANKYRIN"/>
</dbReference>
<dbReference type="PROSITE" id="PS50088">
    <property type="entry name" value="ANK_REPEAT"/>
    <property type="match status" value="5"/>
</dbReference>
<evidence type="ECO:0000256" key="2">
    <source>
        <dbReference type="ARBA" id="ARBA00023043"/>
    </source>
</evidence>
<dbReference type="GO" id="GO:0000976">
    <property type="term" value="F:transcription cis-regulatory region binding"/>
    <property type="evidence" value="ECO:0007669"/>
    <property type="project" value="TreeGrafter"/>
</dbReference>
<dbReference type="Pfam" id="PF12796">
    <property type="entry name" value="Ank_2"/>
    <property type="match status" value="1"/>
</dbReference>
<dbReference type="OrthoDB" id="194358at2759"/>
<keyword evidence="1" id="KW-0677">Repeat</keyword>
<feature type="repeat" description="ANK" evidence="3">
    <location>
        <begin position="26"/>
        <end position="58"/>
    </location>
</feature>
<dbReference type="Gene3D" id="1.25.40.20">
    <property type="entry name" value="Ankyrin repeat-containing domain"/>
    <property type="match status" value="2"/>
</dbReference>
<dbReference type="SUPFAM" id="SSF48403">
    <property type="entry name" value="Ankyrin repeat"/>
    <property type="match status" value="1"/>
</dbReference>
<dbReference type="InterPro" id="IPR050663">
    <property type="entry name" value="Ankyrin-SOCS_Box"/>
</dbReference>
<dbReference type="InterPro" id="IPR002110">
    <property type="entry name" value="Ankyrin_rpt"/>
</dbReference>
<keyword evidence="2 3" id="KW-0040">ANK repeat</keyword>
<dbReference type="GO" id="GO:0045944">
    <property type="term" value="P:positive regulation of transcription by RNA polymerase II"/>
    <property type="evidence" value="ECO:0007669"/>
    <property type="project" value="TreeGrafter"/>
</dbReference>
<dbReference type="PANTHER" id="PTHR24193">
    <property type="entry name" value="ANKYRIN REPEAT PROTEIN"/>
    <property type="match status" value="1"/>
</dbReference>
<dbReference type="Pfam" id="PF00023">
    <property type="entry name" value="Ank"/>
    <property type="match status" value="2"/>
</dbReference>
<comment type="caution">
    <text evidence="4">The sequence shown here is derived from an EMBL/GenBank/DDBJ whole genome shotgun (WGS) entry which is preliminary data.</text>
</comment>
<evidence type="ECO:0000313" key="4">
    <source>
        <dbReference type="EMBL" id="CAG5909378.1"/>
    </source>
</evidence>
<keyword evidence="5" id="KW-1185">Reference proteome</keyword>
<dbReference type="EMBL" id="CAJRST010010001">
    <property type="protein sequence ID" value="CAG5909378.1"/>
    <property type="molecule type" value="Genomic_DNA"/>
</dbReference>